<dbReference type="PROSITE" id="PS50006">
    <property type="entry name" value="FHA_DOMAIN"/>
    <property type="match status" value="1"/>
</dbReference>
<dbReference type="Proteomes" id="UP000330807">
    <property type="component" value="Unassembled WGS sequence"/>
</dbReference>
<evidence type="ECO:0000256" key="1">
    <source>
        <dbReference type="ARBA" id="ARBA00022553"/>
    </source>
</evidence>
<sequence length="144" mass="15448">MDNKDNNMPQNDKTADATCVFRVPSSDVTVPDLMANVRITAPVLSIVKGPQTGAAFELEDDVTTIGRDPANGIFLNDMTVSRNHARIIREGLGARIEDLGSLNGTWVDGAIVNGAPLHDGSSVQIGTFTLIYHESTPERIETGE</sequence>
<dbReference type="AlphaFoldDB" id="A0A5K1IKK8"/>
<dbReference type="InterPro" id="IPR050923">
    <property type="entry name" value="Cell_Proc_Reg/RNA_Proc"/>
</dbReference>
<dbReference type="Gene3D" id="2.60.200.20">
    <property type="match status" value="1"/>
</dbReference>
<dbReference type="SUPFAM" id="SSF49879">
    <property type="entry name" value="SMAD/FHA domain"/>
    <property type="match status" value="1"/>
</dbReference>
<dbReference type="RefSeq" id="WP_197036661.1">
    <property type="nucleotide sequence ID" value="NZ_CABWIH010000019.1"/>
</dbReference>
<name>A0A5K1IKK8_9ACTN</name>
<dbReference type="EMBL" id="CABWIH010000019">
    <property type="protein sequence ID" value="VWL87347.1"/>
    <property type="molecule type" value="Genomic_DNA"/>
</dbReference>
<dbReference type="InterPro" id="IPR008984">
    <property type="entry name" value="SMAD_FHA_dom_sf"/>
</dbReference>
<dbReference type="InterPro" id="IPR000253">
    <property type="entry name" value="FHA_dom"/>
</dbReference>
<accession>A0A5K1IKK8</accession>
<keyword evidence="1" id="KW-0597">Phosphoprotein</keyword>
<feature type="domain" description="FHA" evidence="2">
    <location>
        <begin position="63"/>
        <end position="112"/>
    </location>
</feature>
<evidence type="ECO:0000259" key="2">
    <source>
        <dbReference type="PROSITE" id="PS50006"/>
    </source>
</evidence>
<dbReference type="Pfam" id="PF00498">
    <property type="entry name" value="FHA"/>
    <property type="match status" value="1"/>
</dbReference>
<dbReference type="SMART" id="SM00240">
    <property type="entry name" value="FHA"/>
    <property type="match status" value="1"/>
</dbReference>
<proteinExistence type="predicted"/>
<gene>
    <name evidence="3" type="primary">garA_2</name>
    <name evidence="3" type="ORF">LMKDKBCB_00961</name>
</gene>
<organism evidence="3 4">
    <name type="scientific">Collinsella aerofaciens</name>
    <dbReference type="NCBI Taxonomy" id="74426"/>
    <lineage>
        <taxon>Bacteria</taxon>
        <taxon>Bacillati</taxon>
        <taxon>Actinomycetota</taxon>
        <taxon>Coriobacteriia</taxon>
        <taxon>Coriobacteriales</taxon>
        <taxon>Coriobacteriaceae</taxon>
        <taxon>Collinsella</taxon>
    </lineage>
</organism>
<evidence type="ECO:0000313" key="4">
    <source>
        <dbReference type="Proteomes" id="UP000330807"/>
    </source>
</evidence>
<reference evidence="3 4" key="1">
    <citation type="submission" date="2019-10" db="EMBL/GenBank/DDBJ databases">
        <authorList>
            <person name="Wolf R A."/>
        </authorList>
    </citation>
    <scope>NUCLEOTIDE SEQUENCE [LARGE SCALE GENOMIC DNA]</scope>
    <source>
        <strain evidence="3">Collinsella_aerofaciens_AK_138A</strain>
    </source>
</reference>
<dbReference type="PANTHER" id="PTHR23308">
    <property type="entry name" value="NUCLEAR INHIBITOR OF PROTEIN PHOSPHATASE-1"/>
    <property type="match status" value="1"/>
</dbReference>
<evidence type="ECO:0000313" key="3">
    <source>
        <dbReference type="EMBL" id="VWL87347.1"/>
    </source>
</evidence>
<protein>
    <submittedName>
        <fullName evidence="3">Glycogen accumulation regulator GarA</fullName>
    </submittedName>
</protein>